<sequence length="125" mass="14260">MAITLDAIIAAFVACKPYPAWLEVGEQTLTELIADREALDYLEHCRDGPPKTVSGIELRVRKYLVGWRVASLPPGSDTFLADAPADEYVRLERGQPKRMYVTSPDFDETEQLRYERYRRSQGLKP</sequence>
<proteinExistence type="predicted"/>
<accession>A0A6J5LAS8</accession>
<gene>
    <name evidence="1" type="ORF">UFOVP131_9</name>
</gene>
<protein>
    <submittedName>
        <fullName evidence="1">Uncharacterized protein</fullName>
    </submittedName>
</protein>
<organism evidence="1">
    <name type="scientific">uncultured Caudovirales phage</name>
    <dbReference type="NCBI Taxonomy" id="2100421"/>
    <lineage>
        <taxon>Viruses</taxon>
        <taxon>Duplodnaviria</taxon>
        <taxon>Heunggongvirae</taxon>
        <taxon>Uroviricota</taxon>
        <taxon>Caudoviricetes</taxon>
        <taxon>Peduoviridae</taxon>
        <taxon>Maltschvirus</taxon>
        <taxon>Maltschvirus maltsch</taxon>
    </lineage>
</organism>
<evidence type="ECO:0000313" key="1">
    <source>
        <dbReference type="EMBL" id="CAB4131738.1"/>
    </source>
</evidence>
<name>A0A6J5LAS8_9CAUD</name>
<dbReference type="EMBL" id="LR796252">
    <property type="protein sequence ID" value="CAB4131738.1"/>
    <property type="molecule type" value="Genomic_DNA"/>
</dbReference>
<reference evidence="1" key="1">
    <citation type="submission" date="2020-04" db="EMBL/GenBank/DDBJ databases">
        <authorList>
            <person name="Chiriac C."/>
            <person name="Salcher M."/>
            <person name="Ghai R."/>
            <person name="Kavagutti S V."/>
        </authorList>
    </citation>
    <scope>NUCLEOTIDE SEQUENCE</scope>
</reference>